<evidence type="ECO:0000313" key="3">
    <source>
        <dbReference type="EMBL" id="GAA5816563.1"/>
    </source>
</evidence>
<feature type="compositionally biased region" description="Basic and acidic residues" evidence="1">
    <location>
        <begin position="249"/>
        <end position="266"/>
    </location>
</feature>
<feature type="chain" id="PRO_5046376294" evidence="2">
    <location>
        <begin position="18"/>
        <end position="312"/>
    </location>
</feature>
<comment type="caution">
    <text evidence="3">The sequence shown here is derived from an EMBL/GenBank/DDBJ whole genome shotgun (WGS) entry which is preliminary data.</text>
</comment>
<keyword evidence="4" id="KW-1185">Reference proteome</keyword>
<name>A0ABP9ZBR5_9FUNG</name>
<protein>
    <submittedName>
        <fullName evidence="3">Uncharacterized protein</fullName>
    </submittedName>
</protein>
<evidence type="ECO:0000313" key="4">
    <source>
        <dbReference type="Proteomes" id="UP001473302"/>
    </source>
</evidence>
<dbReference type="Proteomes" id="UP001473302">
    <property type="component" value="Unassembled WGS sequence"/>
</dbReference>
<evidence type="ECO:0000256" key="2">
    <source>
        <dbReference type="SAM" id="SignalP"/>
    </source>
</evidence>
<dbReference type="EMBL" id="BAABUK010000033">
    <property type="protein sequence ID" value="GAA5816563.1"/>
    <property type="molecule type" value="Genomic_DNA"/>
</dbReference>
<organism evidence="3 4">
    <name type="scientific">Mucor flavus</name>
    <dbReference type="NCBI Taxonomy" id="439312"/>
    <lineage>
        <taxon>Eukaryota</taxon>
        <taxon>Fungi</taxon>
        <taxon>Fungi incertae sedis</taxon>
        <taxon>Mucoromycota</taxon>
        <taxon>Mucoromycotina</taxon>
        <taxon>Mucoromycetes</taxon>
        <taxon>Mucorales</taxon>
        <taxon>Mucorineae</taxon>
        <taxon>Mucoraceae</taxon>
        <taxon>Mucor</taxon>
    </lineage>
</organism>
<accession>A0ABP9ZBR5</accession>
<sequence>MKLLSTIIILSVPFTFADLLPGLTSTAPDSSFVKERIAPPANTTLYEVYFARGNRIYQCNPEKKGFQHWYNVQTHAFLYGTEGQTAPFDREGNEVGQLSAAPLNPKQQMSNPMDTMPVIYNYRDGSWAGTARPLATTTREEGRKERGDGVHLDDHIVPVTKASTDGYLSHAKYIIRLNSLEGVVPAAETCTKKGLLINKPFTAYFMFYTDVEGMQQLSEEEVEWKEMVENYTPEKLALAKTERKEVAATEKKEAEVETAAEAKEAETASEAGAVVEVEAASEADAVAEVEVAAEADTVVEAAEQEENDPASV</sequence>
<evidence type="ECO:0000256" key="1">
    <source>
        <dbReference type="SAM" id="MobiDB-lite"/>
    </source>
</evidence>
<proteinExistence type="predicted"/>
<keyword evidence="2" id="KW-0732">Signal</keyword>
<feature type="region of interest" description="Disordered" evidence="1">
    <location>
        <begin position="249"/>
        <end position="271"/>
    </location>
</feature>
<dbReference type="InterPro" id="IPR021851">
    <property type="entry name" value="DUF3455"/>
</dbReference>
<dbReference type="Pfam" id="PF11937">
    <property type="entry name" value="DUF3455"/>
    <property type="match status" value="1"/>
</dbReference>
<feature type="signal peptide" evidence="2">
    <location>
        <begin position="1"/>
        <end position="17"/>
    </location>
</feature>
<gene>
    <name evidence="3" type="ORF">MFLAVUS_010093</name>
</gene>
<reference evidence="3 4" key="1">
    <citation type="submission" date="2024-04" db="EMBL/GenBank/DDBJ databases">
        <title>genome sequences of Mucor flavus KT1a and Helicostylum pulchrum KT1b strains isolated from the surface of a dry-aged beef.</title>
        <authorList>
            <person name="Toyotome T."/>
            <person name="Hosono M."/>
            <person name="Torimaru M."/>
            <person name="Fukuda K."/>
            <person name="Mikami N."/>
        </authorList>
    </citation>
    <scope>NUCLEOTIDE SEQUENCE [LARGE SCALE GENOMIC DNA]</scope>
    <source>
        <strain evidence="3 4">KT1a</strain>
    </source>
</reference>